<dbReference type="InterPro" id="IPR031311">
    <property type="entry name" value="CHIT_BIND_RR_consensus"/>
</dbReference>
<dbReference type="RefSeq" id="XP_074029981.1">
    <property type="nucleotide sequence ID" value="XM_074173880.1"/>
</dbReference>
<organism evidence="4">
    <name type="scientific">Leptinotarsa decemlineata</name>
    <name type="common">Colorado potato beetle</name>
    <name type="synonym">Doryphora decemlineata</name>
    <dbReference type="NCBI Taxonomy" id="7539"/>
    <lineage>
        <taxon>Eukaryota</taxon>
        <taxon>Metazoa</taxon>
        <taxon>Ecdysozoa</taxon>
        <taxon>Arthropoda</taxon>
        <taxon>Hexapoda</taxon>
        <taxon>Insecta</taxon>
        <taxon>Pterygota</taxon>
        <taxon>Neoptera</taxon>
        <taxon>Endopterygota</taxon>
        <taxon>Coleoptera</taxon>
        <taxon>Polyphaga</taxon>
        <taxon>Cucujiformia</taxon>
        <taxon>Chrysomeloidea</taxon>
        <taxon>Chrysomelidae</taxon>
        <taxon>Chrysomelinae</taxon>
        <taxon>Doryphorini</taxon>
        <taxon>Leptinotarsa</taxon>
    </lineage>
</organism>
<sequence>MKVVALFFFVITVTAAAPQKAVRVAGGPSKDAVILRYDSDNIGVGPYAFAVETSDGLVKEERGELVGAGTDELSSVVQGKYSYPGPDGVLYEVVYIADKDGFRAQGAHLPSAA</sequence>
<dbReference type="GO" id="GO:0008010">
    <property type="term" value="F:structural constituent of chitin-based larval cuticle"/>
    <property type="evidence" value="ECO:0007669"/>
    <property type="project" value="TreeGrafter"/>
</dbReference>
<evidence type="ECO:0000256" key="3">
    <source>
        <dbReference type="SAM" id="SignalP"/>
    </source>
</evidence>
<protein>
    <submittedName>
        <fullName evidence="4">Cuticular protein 3</fullName>
    </submittedName>
</protein>
<dbReference type="PANTHER" id="PTHR10380">
    <property type="entry name" value="CUTICLE PROTEIN"/>
    <property type="match status" value="1"/>
</dbReference>
<name>A0A3S7SJL0_LEPDE</name>
<dbReference type="EMBL" id="MG601550">
    <property type="protein sequence ID" value="AYA49875.1"/>
    <property type="molecule type" value="mRNA"/>
</dbReference>
<dbReference type="Pfam" id="PF00379">
    <property type="entry name" value="Chitin_bind_4"/>
    <property type="match status" value="1"/>
</dbReference>
<evidence type="ECO:0000256" key="2">
    <source>
        <dbReference type="PROSITE-ProRule" id="PRU00497"/>
    </source>
</evidence>
<keyword evidence="3" id="KW-0732">Signal</keyword>
<dbReference type="OrthoDB" id="7255276at2759"/>
<proteinExistence type="evidence at transcript level"/>
<dbReference type="AlphaFoldDB" id="A0A3S7SJL0"/>
<dbReference type="PROSITE" id="PS51155">
    <property type="entry name" value="CHIT_BIND_RR_2"/>
    <property type="match status" value="1"/>
</dbReference>
<dbReference type="InterPro" id="IPR000618">
    <property type="entry name" value="Insect_cuticle"/>
</dbReference>
<dbReference type="GO" id="GO:0062129">
    <property type="term" value="C:chitin-based extracellular matrix"/>
    <property type="evidence" value="ECO:0007669"/>
    <property type="project" value="TreeGrafter"/>
</dbReference>
<feature type="signal peptide" evidence="3">
    <location>
        <begin position="1"/>
        <end position="16"/>
    </location>
</feature>
<dbReference type="PANTHER" id="PTHR10380:SF218">
    <property type="entry name" value="ADULT CUTICLE PROTEIN 65AA-RELATED"/>
    <property type="match status" value="1"/>
</dbReference>
<reference evidence="4" key="1">
    <citation type="submission" date="2017-11" db="EMBL/GenBank/DDBJ databases">
        <authorList>
            <person name="Wang Y.-W."/>
            <person name="Wan P.-J."/>
            <person name="Li G.-Q."/>
        </authorList>
    </citation>
    <scope>NUCLEOTIDE SEQUENCE</scope>
</reference>
<dbReference type="PROSITE" id="PS00233">
    <property type="entry name" value="CHIT_BIND_RR_1"/>
    <property type="match status" value="1"/>
</dbReference>
<evidence type="ECO:0000256" key="1">
    <source>
        <dbReference type="ARBA" id="ARBA00022460"/>
    </source>
</evidence>
<dbReference type="PRINTS" id="PR00947">
    <property type="entry name" value="CUTICLE"/>
</dbReference>
<dbReference type="GeneID" id="111512964"/>
<accession>A0A3S7SJL0</accession>
<keyword evidence="1 2" id="KW-0193">Cuticle</keyword>
<dbReference type="InterPro" id="IPR050468">
    <property type="entry name" value="Cuticle_Struct_Prot"/>
</dbReference>
<feature type="chain" id="PRO_5019146289" evidence="3">
    <location>
        <begin position="17"/>
        <end position="113"/>
    </location>
</feature>
<evidence type="ECO:0000313" key="4">
    <source>
        <dbReference type="EMBL" id="AYA49875.1"/>
    </source>
</evidence>